<organism evidence="2 3">
    <name type="scientific">Peltaster fructicola</name>
    <dbReference type="NCBI Taxonomy" id="286661"/>
    <lineage>
        <taxon>Eukaryota</taxon>
        <taxon>Fungi</taxon>
        <taxon>Dikarya</taxon>
        <taxon>Ascomycota</taxon>
        <taxon>Pezizomycotina</taxon>
        <taxon>Dothideomycetes</taxon>
        <taxon>Dothideomycetes incertae sedis</taxon>
        <taxon>Peltaster</taxon>
    </lineage>
</organism>
<dbReference type="AlphaFoldDB" id="A0A6H0XJC1"/>
<protein>
    <recommendedName>
        <fullName evidence="1">NAD(P)-binding domain-containing protein</fullName>
    </recommendedName>
</protein>
<dbReference type="InterPro" id="IPR051604">
    <property type="entry name" value="Ergot_Alk_Oxidoreductase"/>
</dbReference>
<dbReference type="InterPro" id="IPR036291">
    <property type="entry name" value="NAD(P)-bd_dom_sf"/>
</dbReference>
<evidence type="ECO:0000313" key="2">
    <source>
        <dbReference type="EMBL" id="QIW94737.1"/>
    </source>
</evidence>
<gene>
    <name evidence="2" type="ORF">AMS68_000255</name>
</gene>
<reference evidence="2 3" key="1">
    <citation type="journal article" date="2016" name="Sci. Rep.">
        <title>Peltaster fructicola genome reveals evolution from an invasive phytopathogen to an ectophytic parasite.</title>
        <authorList>
            <person name="Xu C."/>
            <person name="Chen H."/>
            <person name="Gleason M.L."/>
            <person name="Xu J.R."/>
            <person name="Liu H."/>
            <person name="Zhang R."/>
            <person name="Sun G."/>
        </authorList>
    </citation>
    <scope>NUCLEOTIDE SEQUENCE [LARGE SCALE GENOMIC DNA]</scope>
    <source>
        <strain evidence="2 3">LNHT1506</strain>
    </source>
</reference>
<dbReference type="OrthoDB" id="3539286at2759"/>
<accession>A0A6H0XJC1</accession>
<sequence>MAQSVLVTAAAGHIGSQLIPQLLKDNVKVVLPTSNASRLRASYPGQDVAVEEGSLMNPQWLTDIITKHSVDTIFLCLTGTSELMVTLNVFDVMQRTGVKRLVYLSGCGDYVSDQGFPKAMEAQSAMHVLVKTFIERKLRHTTYPWTTVRLGPTLFWDNDLRSKQSILNGLFDEPLGEAGVSRVSTEDIALAARNAIIDHDTWAGQKIMVGSQHKYTGTEIAELWTQAIGKDVKILPANEKSFQRFEDDFIQKAQGGQYGPDAAAWGRDLRLMYEDFSVHGFSMTDEDYNKQVKCLGRPPRDYKDFVQETAKSWTT</sequence>
<name>A0A6H0XJC1_9PEZI</name>
<evidence type="ECO:0000259" key="1">
    <source>
        <dbReference type="Pfam" id="PF13460"/>
    </source>
</evidence>
<proteinExistence type="predicted"/>
<dbReference type="InterPro" id="IPR016040">
    <property type="entry name" value="NAD(P)-bd_dom"/>
</dbReference>
<dbReference type="EMBL" id="CP051139">
    <property type="protein sequence ID" value="QIW94737.1"/>
    <property type="molecule type" value="Genomic_DNA"/>
</dbReference>
<dbReference type="Proteomes" id="UP000503462">
    <property type="component" value="Chromosome 1"/>
</dbReference>
<dbReference type="Pfam" id="PF13460">
    <property type="entry name" value="NAD_binding_10"/>
    <property type="match status" value="1"/>
</dbReference>
<dbReference type="Gene3D" id="3.40.50.720">
    <property type="entry name" value="NAD(P)-binding Rossmann-like Domain"/>
    <property type="match status" value="1"/>
</dbReference>
<evidence type="ECO:0000313" key="3">
    <source>
        <dbReference type="Proteomes" id="UP000503462"/>
    </source>
</evidence>
<keyword evidence="3" id="KW-1185">Reference proteome</keyword>
<dbReference type="PANTHER" id="PTHR43162">
    <property type="match status" value="1"/>
</dbReference>
<feature type="domain" description="NAD(P)-binding" evidence="1">
    <location>
        <begin position="10"/>
        <end position="188"/>
    </location>
</feature>
<dbReference type="SUPFAM" id="SSF51735">
    <property type="entry name" value="NAD(P)-binding Rossmann-fold domains"/>
    <property type="match status" value="1"/>
</dbReference>
<dbReference type="PANTHER" id="PTHR43162:SF1">
    <property type="entry name" value="PRESTALK A DIFFERENTIATION PROTEIN A"/>
    <property type="match status" value="1"/>
</dbReference>